<dbReference type="GO" id="GO:0010494">
    <property type="term" value="C:cytoplasmic stress granule"/>
    <property type="evidence" value="ECO:0007669"/>
    <property type="project" value="TreeGrafter"/>
</dbReference>
<evidence type="ECO:0000313" key="2">
    <source>
        <dbReference type="EMBL" id="KAG9332028.1"/>
    </source>
</evidence>
<feature type="region of interest" description="Disordered" evidence="1">
    <location>
        <begin position="63"/>
        <end position="87"/>
    </location>
</feature>
<dbReference type="AlphaFoldDB" id="A0A8T2N2F0"/>
<reference evidence="2" key="1">
    <citation type="thesis" date="2021" institute="BYU ScholarsArchive" country="Provo, UT, USA">
        <title>Applications of and Algorithms for Genome Assembly and Genomic Analyses with an Emphasis on Marine Teleosts.</title>
        <authorList>
            <person name="Pickett B.D."/>
        </authorList>
    </citation>
    <scope>NUCLEOTIDE SEQUENCE</scope>
    <source>
        <strain evidence="2">HI-2016</strain>
    </source>
</reference>
<keyword evidence="3" id="KW-1185">Reference proteome</keyword>
<dbReference type="PANTHER" id="PTHR28333:SF1">
    <property type="entry name" value="SI:CH211-214J24.10"/>
    <property type="match status" value="1"/>
</dbReference>
<dbReference type="EMBL" id="JAFBMS010000264">
    <property type="protein sequence ID" value="KAG9332028.1"/>
    <property type="molecule type" value="Genomic_DNA"/>
</dbReference>
<feature type="compositionally biased region" description="Basic and acidic residues" evidence="1">
    <location>
        <begin position="198"/>
        <end position="220"/>
    </location>
</feature>
<dbReference type="OrthoDB" id="8836013at2759"/>
<evidence type="ECO:0000313" key="3">
    <source>
        <dbReference type="Proteomes" id="UP000824540"/>
    </source>
</evidence>
<dbReference type="GO" id="GO:0005654">
    <property type="term" value="C:nucleoplasm"/>
    <property type="evidence" value="ECO:0007669"/>
    <property type="project" value="TreeGrafter"/>
</dbReference>
<dbReference type="Proteomes" id="UP000824540">
    <property type="component" value="Unassembled WGS sequence"/>
</dbReference>
<dbReference type="Pfam" id="PF15293">
    <property type="entry name" value="NUFIP2"/>
    <property type="match status" value="1"/>
</dbReference>
<dbReference type="PANTHER" id="PTHR28333">
    <property type="entry name" value="NUCLEAR FRAGILE X MENTAL RETARDATION-INTERACTING PROTEIN 2"/>
    <property type="match status" value="1"/>
</dbReference>
<feature type="compositionally biased region" description="Gly residues" evidence="1">
    <location>
        <begin position="153"/>
        <end position="162"/>
    </location>
</feature>
<name>A0A8T2N2F0_9TELE</name>
<evidence type="ECO:0000256" key="1">
    <source>
        <dbReference type="SAM" id="MobiDB-lite"/>
    </source>
</evidence>
<sequence length="399" mass="42623">MFEFSALAVTARLIFPVRDVISSESITLEPTRRIPLRRAPASSARPIIQQSAAFQSSALITGTGTEGVNRGTQPHSAQPGLDRQGNGYMLRLPCGLSSSTPQATNSPDQAPCTWEASSMVCESDVALYDSAALVSPPKPEPQIRNRRLSPGSGVCGGGGGCGNRVRKPTRQPSPPTPETALTSGRDSEHRAHPKARSFRKEGPRGARVGDRARRDKERWTSGESLAVLRPPPAFPVKDSPAKLQPAVSYASKVKSGGAGGTVEDPPAIGVLLQNQWGLSFISESPQTAERVEPPAPTQNKPSFGAPPCCSEEPAIDVAPTTETHTESPPPATPLLPIGQCREEVDSSGELLLGCRHLVEALRYHTQGTIRCRFPACFHSYVRCVPTTFTSINKGTLRML</sequence>
<comment type="caution">
    <text evidence="2">The sequence shown here is derived from an EMBL/GenBank/DDBJ whole genome shotgun (WGS) entry which is preliminary data.</text>
</comment>
<protein>
    <submittedName>
        <fullName evidence="2">Uncharacterized protein</fullName>
    </submittedName>
</protein>
<gene>
    <name evidence="2" type="ORF">JZ751_016215</name>
</gene>
<feature type="region of interest" description="Disordered" evidence="1">
    <location>
        <begin position="284"/>
        <end position="313"/>
    </location>
</feature>
<dbReference type="InterPro" id="IPR032747">
    <property type="entry name" value="NUFIP2"/>
</dbReference>
<dbReference type="GO" id="GO:0003723">
    <property type="term" value="F:RNA binding"/>
    <property type="evidence" value="ECO:0007669"/>
    <property type="project" value="InterPro"/>
</dbReference>
<organism evidence="2 3">
    <name type="scientific">Albula glossodonta</name>
    <name type="common">roundjaw bonefish</name>
    <dbReference type="NCBI Taxonomy" id="121402"/>
    <lineage>
        <taxon>Eukaryota</taxon>
        <taxon>Metazoa</taxon>
        <taxon>Chordata</taxon>
        <taxon>Craniata</taxon>
        <taxon>Vertebrata</taxon>
        <taxon>Euteleostomi</taxon>
        <taxon>Actinopterygii</taxon>
        <taxon>Neopterygii</taxon>
        <taxon>Teleostei</taxon>
        <taxon>Albuliformes</taxon>
        <taxon>Albulidae</taxon>
        <taxon>Albula</taxon>
    </lineage>
</organism>
<proteinExistence type="predicted"/>
<feature type="region of interest" description="Disordered" evidence="1">
    <location>
        <begin position="134"/>
        <end position="242"/>
    </location>
</feature>
<accession>A0A8T2N2F0</accession>